<dbReference type="RefSeq" id="WP_051917365.1">
    <property type="nucleotide sequence ID" value="NZ_JDUT01000001.1"/>
</dbReference>
<name>A0A087DBH6_9BIFI</name>
<protein>
    <submittedName>
        <fullName evidence="1">Alpha amylase, catalytic region</fullName>
    </submittedName>
</protein>
<reference evidence="1 2" key="1">
    <citation type="submission" date="2014-03" db="EMBL/GenBank/DDBJ databases">
        <title>Genomics of Bifidobacteria.</title>
        <authorList>
            <person name="Ventura M."/>
            <person name="Milani C."/>
            <person name="Lugli G.A."/>
        </authorList>
    </citation>
    <scope>NUCLEOTIDE SEQUENCE [LARGE SCALE GENOMIC DNA]</scope>
    <source>
        <strain evidence="1 2">DSM 23967</strain>
    </source>
</reference>
<dbReference type="AlphaFoldDB" id="A0A087DBH6"/>
<dbReference type="OrthoDB" id="9043248at2"/>
<dbReference type="EMBL" id="JGZN01000007">
    <property type="protein sequence ID" value="KFI92876.1"/>
    <property type="molecule type" value="Genomic_DNA"/>
</dbReference>
<dbReference type="Proteomes" id="UP000029066">
    <property type="component" value="Unassembled WGS sequence"/>
</dbReference>
<dbReference type="Gene3D" id="2.60.40.1180">
    <property type="entry name" value="Golgi alpha-mannosidase II"/>
    <property type="match status" value="1"/>
</dbReference>
<dbReference type="InterPro" id="IPR017853">
    <property type="entry name" value="GH"/>
</dbReference>
<evidence type="ECO:0000313" key="2">
    <source>
        <dbReference type="Proteomes" id="UP000029066"/>
    </source>
</evidence>
<accession>A0A087DBH6</accession>
<proteinExistence type="predicted"/>
<dbReference type="InterPro" id="IPR013780">
    <property type="entry name" value="Glyco_hydro_b"/>
</dbReference>
<comment type="caution">
    <text evidence="1">The sequence shown here is derived from an EMBL/GenBank/DDBJ whole genome shotgun (WGS) entry which is preliminary data.</text>
</comment>
<organism evidence="1 2">
    <name type="scientific">Bifidobacterium saguini DSM 23967</name>
    <dbReference type="NCBI Taxonomy" id="1437607"/>
    <lineage>
        <taxon>Bacteria</taxon>
        <taxon>Bacillati</taxon>
        <taxon>Actinomycetota</taxon>
        <taxon>Actinomycetes</taxon>
        <taxon>Bifidobacteriales</taxon>
        <taxon>Bifidobacteriaceae</taxon>
        <taxon>Bifidobacterium</taxon>
    </lineage>
</organism>
<dbReference type="SUPFAM" id="SSF51445">
    <property type="entry name" value="(Trans)glycosidases"/>
    <property type="match status" value="1"/>
</dbReference>
<gene>
    <name evidence="1" type="ORF">BISA_0571</name>
</gene>
<dbReference type="STRING" id="1437607.BISA_0571"/>
<dbReference type="SUPFAM" id="SSF51011">
    <property type="entry name" value="Glycosyl hydrolase domain"/>
    <property type="match status" value="1"/>
</dbReference>
<dbReference type="Gene3D" id="3.20.20.80">
    <property type="entry name" value="Glycosidases"/>
    <property type="match status" value="1"/>
</dbReference>
<dbReference type="GO" id="GO:0016798">
    <property type="term" value="F:hydrolase activity, acting on glycosyl bonds"/>
    <property type="evidence" value="ECO:0007669"/>
    <property type="project" value="UniProtKB-KW"/>
</dbReference>
<sequence>MLPAKEGGYVRTGSRTPMQWDAAAASAEALYLPVDSAADAPTVAESMARPDSLWHWVQLMLKLRAEHPALGSYASFDVAAAPADGRAFAYVRSAVDAAESLLIAMNPGRDSEIIDVPEAYAVGAVPLVTFGWESAADVCATASGATLLLPPQSFVILKAA</sequence>
<evidence type="ECO:0000313" key="1">
    <source>
        <dbReference type="EMBL" id="KFI92876.1"/>
    </source>
</evidence>